<dbReference type="Proteomes" id="UP000092445">
    <property type="component" value="Unassembled WGS sequence"/>
</dbReference>
<organism evidence="10 11">
    <name type="scientific">Glossina pallidipes</name>
    <name type="common">Tsetse fly</name>
    <dbReference type="NCBI Taxonomy" id="7398"/>
    <lineage>
        <taxon>Eukaryota</taxon>
        <taxon>Metazoa</taxon>
        <taxon>Ecdysozoa</taxon>
        <taxon>Arthropoda</taxon>
        <taxon>Hexapoda</taxon>
        <taxon>Insecta</taxon>
        <taxon>Pterygota</taxon>
        <taxon>Neoptera</taxon>
        <taxon>Endopterygota</taxon>
        <taxon>Diptera</taxon>
        <taxon>Brachycera</taxon>
        <taxon>Muscomorpha</taxon>
        <taxon>Hippoboscoidea</taxon>
        <taxon>Glossinidae</taxon>
        <taxon>Glossina</taxon>
    </lineage>
</organism>
<dbReference type="PANTHER" id="PTHR12411">
    <property type="entry name" value="CYSTEINE PROTEASE FAMILY C1-RELATED"/>
    <property type="match status" value="1"/>
</dbReference>
<feature type="domain" description="Peptidase C1A papain C-terminal" evidence="8">
    <location>
        <begin position="150"/>
        <end position="364"/>
    </location>
</feature>
<dbReference type="Pfam" id="PF08246">
    <property type="entry name" value="Inhibitor_I29"/>
    <property type="match status" value="1"/>
</dbReference>
<name>A0A1A9ZV43_GLOPL</name>
<evidence type="ECO:0008006" key="12">
    <source>
        <dbReference type="Google" id="ProtNLM"/>
    </source>
</evidence>
<feature type="signal peptide" evidence="7">
    <location>
        <begin position="1"/>
        <end position="19"/>
    </location>
</feature>
<sequence length="365" mass="40816">MKMKVICVLVMFFFAFGSCQFGDFGKSLQDGFDSIGKTIQEGYDEVVSQLEKVPFVKDVKDFYDFVQQTGKSYATTAERTLREGIFNARKALVEAENQLHAGYELALNAFADLTKEEFLSQLTGNHKSPEAEAKVKNRRLALKLNTTAKLPDSFDWREHGAVTPVKFQGKCGSCWAFAVTGALEGHLFRKSGKLINLSEQNLVDCGEKAYGLDGCDGGYQEYGFEFISRQNGLAHGAKYPYVEKKNTCAYRKAFKAAELKGFSVIPPNDEETMKKVVATLGPLACSIYGLETLLLYKKGIYADEECNKDEPNHSVLVVGYGTEDGQDYWIVKNSWDNVWGEEGYFRLPRGKNFCKIASECSYPVL</sequence>
<evidence type="ECO:0000313" key="11">
    <source>
        <dbReference type="Proteomes" id="UP000092445"/>
    </source>
</evidence>
<evidence type="ECO:0000256" key="7">
    <source>
        <dbReference type="SAM" id="SignalP"/>
    </source>
</evidence>
<dbReference type="GO" id="GO:0008234">
    <property type="term" value="F:cysteine-type peptidase activity"/>
    <property type="evidence" value="ECO:0007669"/>
    <property type="project" value="UniProtKB-KW"/>
</dbReference>
<dbReference type="Gene3D" id="3.90.70.10">
    <property type="entry name" value="Cysteine proteinases"/>
    <property type="match status" value="1"/>
</dbReference>
<dbReference type="InterPro" id="IPR013128">
    <property type="entry name" value="Peptidase_C1A"/>
</dbReference>
<dbReference type="GO" id="GO:0006508">
    <property type="term" value="P:proteolysis"/>
    <property type="evidence" value="ECO:0007669"/>
    <property type="project" value="UniProtKB-KW"/>
</dbReference>
<dbReference type="InterPro" id="IPR039417">
    <property type="entry name" value="Peptidase_C1A_papain-like"/>
</dbReference>
<dbReference type="PRINTS" id="PR00705">
    <property type="entry name" value="PAPAIN"/>
</dbReference>
<dbReference type="InterPro" id="IPR013201">
    <property type="entry name" value="Prot_inhib_I29"/>
</dbReference>
<keyword evidence="2" id="KW-0645">Protease</keyword>
<dbReference type="InterPro" id="IPR038765">
    <property type="entry name" value="Papain-like_cys_pep_sf"/>
</dbReference>
<evidence type="ECO:0000256" key="3">
    <source>
        <dbReference type="ARBA" id="ARBA00022801"/>
    </source>
</evidence>
<dbReference type="AlphaFoldDB" id="A0A1A9ZV43"/>
<evidence type="ECO:0000259" key="8">
    <source>
        <dbReference type="SMART" id="SM00645"/>
    </source>
</evidence>
<dbReference type="Pfam" id="PF00112">
    <property type="entry name" value="Peptidase_C1"/>
    <property type="match status" value="1"/>
</dbReference>
<dbReference type="PROSITE" id="PS00139">
    <property type="entry name" value="THIOL_PROTEASE_CYS"/>
    <property type="match status" value="1"/>
</dbReference>
<keyword evidence="11" id="KW-1185">Reference proteome</keyword>
<dbReference type="FunFam" id="3.90.70.10:FF:000109">
    <property type="entry name" value="Cysteine protease"/>
    <property type="match status" value="1"/>
</dbReference>
<keyword evidence="5" id="KW-0865">Zymogen</keyword>
<dbReference type="InterPro" id="IPR025661">
    <property type="entry name" value="Pept_asp_AS"/>
</dbReference>
<reference evidence="11" key="1">
    <citation type="submission" date="2014-03" db="EMBL/GenBank/DDBJ databases">
        <authorList>
            <person name="Aksoy S."/>
            <person name="Warren W."/>
            <person name="Wilson R.K."/>
        </authorList>
    </citation>
    <scope>NUCLEOTIDE SEQUENCE [LARGE SCALE GENOMIC DNA]</scope>
    <source>
        <strain evidence="11">IAEA</strain>
    </source>
</reference>
<dbReference type="SMART" id="SM00848">
    <property type="entry name" value="Inhibitor_I29"/>
    <property type="match status" value="1"/>
</dbReference>
<keyword evidence="7" id="KW-0732">Signal</keyword>
<feature type="domain" description="Cathepsin propeptide inhibitor" evidence="9">
    <location>
        <begin position="62"/>
        <end position="118"/>
    </location>
</feature>
<dbReference type="VEuPathDB" id="VectorBase:GPAI025969"/>
<keyword evidence="6" id="KW-1015">Disulfide bond</keyword>
<dbReference type="InterPro" id="IPR000169">
    <property type="entry name" value="Pept_cys_AS"/>
</dbReference>
<evidence type="ECO:0000256" key="5">
    <source>
        <dbReference type="ARBA" id="ARBA00023145"/>
    </source>
</evidence>
<evidence type="ECO:0000256" key="4">
    <source>
        <dbReference type="ARBA" id="ARBA00022807"/>
    </source>
</evidence>
<dbReference type="SUPFAM" id="SSF54001">
    <property type="entry name" value="Cysteine proteinases"/>
    <property type="match status" value="1"/>
</dbReference>
<keyword evidence="3" id="KW-0378">Hydrolase</keyword>
<feature type="chain" id="PRO_5018566343" description="Peptidase C1A papain C-terminal domain-containing protein" evidence="7">
    <location>
        <begin position="20"/>
        <end position="365"/>
    </location>
</feature>
<comment type="similarity">
    <text evidence="1">Belongs to the peptidase C1 family.</text>
</comment>
<dbReference type="InterPro" id="IPR000668">
    <property type="entry name" value="Peptidase_C1A_C"/>
</dbReference>
<accession>A0A1A9ZV43</accession>
<reference evidence="10" key="2">
    <citation type="submission" date="2020-05" db="UniProtKB">
        <authorList>
            <consortium name="EnsemblMetazoa"/>
        </authorList>
    </citation>
    <scope>IDENTIFICATION</scope>
    <source>
        <strain evidence="10">IAEA</strain>
    </source>
</reference>
<dbReference type="SMART" id="SM00645">
    <property type="entry name" value="Pept_C1"/>
    <property type="match status" value="1"/>
</dbReference>
<evidence type="ECO:0000256" key="1">
    <source>
        <dbReference type="ARBA" id="ARBA00008455"/>
    </source>
</evidence>
<dbReference type="STRING" id="7398.A0A1A9ZV43"/>
<dbReference type="PROSITE" id="PS51257">
    <property type="entry name" value="PROKAR_LIPOPROTEIN"/>
    <property type="match status" value="1"/>
</dbReference>
<dbReference type="PROSITE" id="PS00640">
    <property type="entry name" value="THIOL_PROTEASE_ASN"/>
    <property type="match status" value="1"/>
</dbReference>
<keyword evidence="4" id="KW-0788">Thiol protease</keyword>
<protein>
    <recommendedName>
        <fullName evidence="12">Peptidase C1A papain C-terminal domain-containing protein</fullName>
    </recommendedName>
</protein>
<evidence type="ECO:0000256" key="6">
    <source>
        <dbReference type="ARBA" id="ARBA00023157"/>
    </source>
</evidence>
<evidence type="ECO:0000259" key="9">
    <source>
        <dbReference type="SMART" id="SM00848"/>
    </source>
</evidence>
<dbReference type="CDD" id="cd02248">
    <property type="entry name" value="Peptidase_C1A"/>
    <property type="match status" value="1"/>
</dbReference>
<proteinExistence type="inferred from homology"/>
<evidence type="ECO:0000256" key="2">
    <source>
        <dbReference type="ARBA" id="ARBA00022670"/>
    </source>
</evidence>
<evidence type="ECO:0000313" key="10">
    <source>
        <dbReference type="EnsemblMetazoa" id="GPAI025969-PA"/>
    </source>
</evidence>
<dbReference type="EnsemblMetazoa" id="GPAI025969-RA">
    <property type="protein sequence ID" value="GPAI025969-PA"/>
    <property type="gene ID" value="GPAI025969"/>
</dbReference>